<accession>A0ABP9QKG0</accession>
<dbReference type="Gene3D" id="1.20.1090.10">
    <property type="entry name" value="Dehydroquinate synthase-like - alpha domain"/>
    <property type="match status" value="1"/>
</dbReference>
<dbReference type="Pfam" id="PF25137">
    <property type="entry name" value="ADH_Fe_C"/>
    <property type="match status" value="1"/>
</dbReference>
<keyword evidence="6" id="KW-1185">Reference proteome</keyword>
<keyword evidence="2" id="KW-0560">Oxidoreductase</keyword>
<dbReference type="Proteomes" id="UP001428817">
    <property type="component" value="Unassembled WGS sequence"/>
</dbReference>
<evidence type="ECO:0000259" key="3">
    <source>
        <dbReference type="Pfam" id="PF00465"/>
    </source>
</evidence>
<dbReference type="EMBL" id="BAABJP010000029">
    <property type="protein sequence ID" value="GAA5163240.1"/>
    <property type="molecule type" value="Genomic_DNA"/>
</dbReference>
<reference evidence="6" key="1">
    <citation type="journal article" date="2019" name="Int. J. Syst. Evol. Microbiol.">
        <title>The Global Catalogue of Microorganisms (GCM) 10K type strain sequencing project: providing services to taxonomists for standard genome sequencing and annotation.</title>
        <authorList>
            <consortium name="The Broad Institute Genomics Platform"/>
            <consortium name="The Broad Institute Genome Sequencing Center for Infectious Disease"/>
            <person name="Wu L."/>
            <person name="Ma J."/>
        </authorList>
    </citation>
    <scope>NUCLEOTIDE SEQUENCE [LARGE SCALE GENOMIC DNA]</scope>
    <source>
        <strain evidence="6">JCM 18303</strain>
    </source>
</reference>
<dbReference type="PANTHER" id="PTHR11496:SF102">
    <property type="entry name" value="ALCOHOL DEHYDROGENASE 4"/>
    <property type="match status" value="1"/>
</dbReference>
<evidence type="ECO:0000259" key="4">
    <source>
        <dbReference type="Pfam" id="PF25137"/>
    </source>
</evidence>
<organism evidence="5 6">
    <name type="scientific">Pseudonocardia eucalypti</name>
    <dbReference type="NCBI Taxonomy" id="648755"/>
    <lineage>
        <taxon>Bacteria</taxon>
        <taxon>Bacillati</taxon>
        <taxon>Actinomycetota</taxon>
        <taxon>Actinomycetes</taxon>
        <taxon>Pseudonocardiales</taxon>
        <taxon>Pseudonocardiaceae</taxon>
        <taxon>Pseudonocardia</taxon>
    </lineage>
</organism>
<evidence type="ECO:0000256" key="1">
    <source>
        <dbReference type="ARBA" id="ARBA00007358"/>
    </source>
</evidence>
<dbReference type="InterPro" id="IPR001670">
    <property type="entry name" value="ADH_Fe/GldA"/>
</dbReference>
<dbReference type="Gene3D" id="3.40.50.1970">
    <property type="match status" value="1"/>
</dbReference>
<feature type="domain" description="Fe-containing alcohol dehydrogenase-like C-terminal" evidence="4">
    <location>
        <begin position="176"/>
        <end position="348"/>
    </location>
</feature>
<proteinExistence type="inferred from homology"/>
<comment type="similarity">
    <text evidence="1">Belongs to the iron-containing alcohol dehydrogenase family.</text>
</comment>
<name>A0ABP9QKG0_9PSEU</name>
<sequence length="358" mass="38812">MGRYGYRRALVVASRSLNRKSDAVAKIVDGLRDTFGGLTDDVHEHAPVDDVLRVAALAREIGADVLVAVGGGSVIDLCKMVQLCISEDVTAATGLEPLRASVLDGELIPARQRAPAIRQFCVPTTLSTAEVTPGTSPIDTATRTKTLYFVRSGAPQVLVYDPDILAHTPRALLLSTALRGLDHAVNTLCAVRPEPLASLLAEQAIRLFVENLPRLETGNDARAACQRASYYTGLGQLSAPHGFSHYMVHVLAPIAGVPHSALACVLMLAQARWLEGAADAEYHRLLRLLGREGDKFHEVVLELLELLGMPTSLTDLGITDAHLDEAVPLGMRHKMVVENNLRPIDSEQELRRILWLAR</sequence>
<dbReference type="SUPFAM" id="SSF56796">
    <property type="entry name" value="Dehydroquinate synthase-like"/>
    <property type="match status" value="1"/>
</dbReference>
<evidence type="ECO:0000313" key="5">
    <source>
        <dbReference type="EMBL" id="GAA5163240.1"/>
    </source>
</evidence>
<comment type="caution">
    <text evidence="5">The sequence shown here is derived from an EMBL/GenBank/DDBJ whole genome shotgun (WGS) entry which is preliminary data.</text>
</comment>
<dbReference type="InterPro" id="IPR039697">
    <property type="entry name" value="Alcohol_dehydrogenase_Fe"/>
</dbReference>
<dbReference type="InterPro" id="IPR056798">
    <property type="entry name" value="ADH_Fe_C"/>
</dbReference>
<evidence type="ECO:0000313" key="6">
    <source>
        <dbReference type="Proteomes" id="UP001428817"/>
    </source>
</evidence>
<protein>
    <submittedName>
        <fullName evidence="5">Iron-containing alcohol dehydrogenase</fullName>
    </submittedName>
</protein>
<feature type="domain" description="Alcohol dehydrogenase iron-type/glycerol dehydrogenase GldA" evidence="3">
    <location>
        <begin position="3"/>
        <end position="162"/>
    </location>
</feature>
<dbReference type="PANTHER" id="PTHR11496">
    <property type="entry name" value="ALCOHOL DEHYDROGENASE"/>
    <property type="match status" value="1"/>
</dbReference>
<dbReference type="Pfam" id="PF00465">
    <property type="entry name" value="Fe-ADH"/>
    <property type="match status" value="1"/>
</dbReference>
<evidence type="ECO:0000256" key="2">
    <source>
        <dbReference type="ARBA" id="ARBA00023002"/>
    </source>
</evidence>
<gene>
    <name evidence="5" type="ORF">GCM10023321_49810</name>
</gene>